<feature type="compositionally biased region" description="Basic and acidic residues" evidence="1">
    <location>
        <begin position="69"/>
        <end position="104"/>
    </location>
</feature>
<feature type="region of interest" description="Disordered" evidence="1">
    <location>
        <begin position="65"/>
        <end position="104"/>
    </location>
</feature>
<dbReference type="PANTHER" id="PTHR21678:SF0">
    <property type="entry name" value="C3H1-TYPE DOMAIN-CONTAINING PROTEIN"/>
    <property type="match status" value="1"/>
</dbReference>
<dbReference type="InterPro" id="IPR039884">
    <property type="entry name" value="R3HC1/R3HCL"/>
</dbReference>
<evidence type="ECO:0000256" key="1">
    <source>
        <dbReference type="SAM" id="MobiDB-lite"/>
    </source>
</evidence>
<evidence type="ECO:0000313" key="2">
    <source>
        <dbReference type="EMBL" id="CAB4042244.1"/>
    </source>
</evidence>
<protein>
    <submittedName>
        <fullName evidence="2">Coiled-coil domain-containing R3HCC1L</fullName>
    </submittedName>
</protein>
<sequence>MWFVTARQAIEQCSNPMLKLRPLYEGTQNSKLKARRNVDFLQPYKERPKTTKLVANRLVAGALGMRSKMSKEERQLEREKIKAERERKVNKEKQKKDLWESDDL</sequence>
<name>A0A6S7KHD9_PARCT</name>
<accession>A0A6S7KHD9</accession>
<dbReference type="PANTHER" id="PTHR21678">
    <property type="entry name" value="GROWTH INHIBITION AND DIFFERENTIATION RELATED PROTEIN 88"/>
    <property type="match status" value="1"/>
</dbReference>
<dbReference type="AlphaFoldDB" id="A0A6S7KHD9"/>
<gene>
    <name evidence="2" type="ORF">PACLA_8A026148</name>
</gene>
<dbReference type="OrthoDB" id="5418203at2759"/>
<keyword evidence="3" id="KW-1185">Reference proteome</keyword>
<evidence type="ECO:0000313" key="3">
    <source>
        <dbReference type="Proteomes" id="UP001152795"/>
    </source>
</evidence>
<dbReference type="Proteomes" id="UP001152795">
    <property type="component" value="Unassembled WGS sequence"/>
</dbReference>
<organism evidence="2 3">
    <name type="scientific">Paramuricea clavata</name>
    <name type="common">Red gorgonian</name>
    <name type="synonym">Violescent sea-whip</name>
    <dbReference type="NCBI Taxonomy" id="317549"/>
    <lineage>
        <taxon>Eukaryota</taxon>
        <taxon>Metazoa</taxon>
        <taxon>Cnidaria</taxon>
        <taxon>Anthozoa</taxon>
        <taxon>Octocorallia</taxon>
        <taxon>Malacalcyonacea</taxon>
        <taxon>Plexauridae</taxon>
        <taxon>Paramuricea</taxon>
    </lineage>
</organism>
<reference evidence="2" key="1">
    <citation type="submission" date="2020-04" db="EMBL/GenBank/DDBJ databases">
        <authorList>
            <person name="Alioto T."/>
            <person name="Alioto T."/>
            <person name="Gomez Garrido J."/>
        </authorList>
    </citation>
    <scope>NUCLEOTIDE SEQUENCE</scope>
    <source>
        <strain evidence="2">A484AB</strain>
    </source>
</reference>
<proteinExistence type="predicted"/>
<dbReference type="EMBL" id="CACRXK020029759">
    <property type="protein sequence ID" value="CAB4042244.1"/>
    <property type="molecule type" value="Genomic_DNA"/>
</dbReference>
<comment type="caution">
    <text evidence="2">The sequence shown here is derived from an EMBL/GenBank/DDBJ whole genome shotgun (WGS) entry which is preliminary data.</text>
</comment>